<organism evidence="2 3">
    <name type="scientific">Candida oxycetoniae</name>
    <dbReference type="NCBI Taxonomy" id="497107"/>
    <lineage>
        <taxon>Eukaryota</taxon>
        <taxon>Fungi</taxon>
        <taxon>Dikarya</taxon>
        <taxon>Ascomycota</taxon>
        <taxon>Saccharomycotina</taxon>
        <taxon>Pichiomycetes</taxon>
        <taxon>Debaryomycetaceae</taxon>
        <taxon>Candida/Lodderomyces clade</taxon>
        <taxon>Candida</taxon>
    </lineage>
</organism>
<comment type="caution">
    <text evidence="2">The sequence shown here is derived from an EMBL/GenBank/DDBJ whole genome shotgun (WGS) entry which is preliminary data.</text>
</comment>
<dbReference type="GO" id="GO:0051015">
    <property type="term" value="F:actin filament binding"/>
    <property type="evidence" value="ECO:0007669"/>
    <property type="project" value="TreeGrafter"/>
</dbReference>
<feature type="compositionally biased region" description="Acidic residues" evidence="1">
    <location>
        <begin position="15"/>
        <end position="63"/>
    </location>
</feature>
<dbReference type="GO" id="GO:0030833">
    <property type="term" value="P:regulation of actin filament polymerization"/>
    <property type="evidence" value="ECO:0007669"/>
    <property type="project" value="TreeGrafter"/>
</dbReference>
<feature type="compositionally biased region" description="Polar residues" evidence="1">
    <location>
        <begin position="1"/>
        <end position="12"/>
    </location>
</feature>
<accession>A0AAI9T0K7</accession>
<dbReference type="PANTHER" id="PTHR10829">
    <property type="entry name" value="CORTACTIN AND DREBRIN"/>
    <property type="match status" value="1"/>
</dbReference>
<dbReference type="PANTHER" id="PTHR10829:SF25">
    <property type="entry name" value="DREBRIN-LIKE PROTEIN"/>
    <property type="match status" value="1"/>
</dbReference>
<protein>
    <submittedName>
        <fullName evidence="2">FAV1</fullName>
    </submittedName>
</protein>
<feature type="compositionally biased region" description="Basic and acidic residues" evidence="1">
    <location>
        <begin position="540"/>
        <end position="552"/>
    </location>
</feature>
<dbReference type="AlphaFoldDB" id="A0AAI9T0K7"/>
<feature type="region of interest" description="Disordered" evidence="1">
    <location>
        <begin position="766"/>
        <end position="822"/>
    </location>
</feature>
<feature type="compositionally biased region" description="Basic and acidic residues" evidence="1">
    <location>
        <begin position="794"/>
        <end position="806"/>
    </location>
</feature>
<gene>
    <name evidence="2" type="ORF">KGF56_000489</name>
</gene>
<feature type="compositionally biased region" description="Low complexity" evidence="1">
    <location>
        <begin position="505"/>
        <end position="519"/>
    </location>
</feature>
<dbReference type="GeneID" id="73378106"/>
<evidence type="ECO:0000256" key="1">
    <source>
        <dbReference type="SAM" id="MobiDB-lite"/>
    </source>
</evidence>
<evidence type="ECO:0000313" key="2">
    <source>
        <dbReference type="EMBL" id="KAI3406643.2"/>
    </source>
</evidence>
<dbReference type="EMBL" id="JAHUZD010000022">
    <property type="protein sequence ID" value="KAI3406643.2"/>
    <property type="molecule type" value="Genomic_DNA"/>
</dbReference>
<dbReference type="Proteomes" id="UP001202479">
    <property type="component" value="Unassembled WGS sequence"/>
</dbReference>
<feature type="region of interest" description="Disordered" evidence="1">
    <location>
        <begin position="1"/>
        <end position="85"/>
    </location>
</feature>
<dbReference type="GO" id="GO:0030864">
    <property type="term" value="C:cortical actin cytoskeleton"/>
    <property type="evidence" value="ECO:0007669"/>
    <property type="project" value="TreeGrafter"/>
</dbReference>
<feature type="compositionally biased region" description="Low complexity" evidence="1">
    <location>
        <begin position="629"/>
        <end position="648"/>
    </location>
</feature>
<proteinExistence type="predicted"/>
<dbReference type="RefSeq" id="XP_049182388.1">
    <property type="nucleotide sequence ID" value="XM_049326356.1"/>
</dbReference>
<feature type="region of interest" description="Disordered" evidence="1">
    <location>
        <begin position="538"/>
        <end position="566"/>
    </location>
</feature>
<evidence type="ECO:0000313" key="3">
    <source>
        <dbReference type="Proteomes" id="UP001202479"/>
    </source>
</evidence>
<name>A0AAI9T0K7_9ASCO</name>
<reference evidence="2" key="1">
    <citation type="journal article" date="2022" name="DNA Res.">
        <title>Genome analysis of five recently described species of the CUG-Ser clade uncovers Candida theae as a new hybrid lineage with pathogenic potential in the Candida parapsilosis species complex.</title>
        <authorList>
            <person name="Mixao V."/>
            <person name="Del Olmo V."/>
            <person name="Hegedusova E."/>
            <person name="Saus E."/>
            <person name="Pryszcz L."/>
            <person name="Cillingova A."/>
            <person name="Nosek J."/>
            <person name="Gabaldon T."/>
        </authorList>
    </citation>
    <scope>NUCLEOTIDE SEQUENCE</scope>
    <source>
        <strain evidence="2">CBS 10844</strain>
    </source>
</reference>
<dbReference type="GO" id="GO:0005884">
    <property type="term" value="C:actin filament"/>
    <property type="evidence" value="ECO:0007669"/>
    <property type="project" value="TreeGrafter"/>
</dbReference>
<feature type="region of interest" description="Disordered" evidence="1">
    <location>
        <begin position="488"/>
        <end position="519"/>
    </location>
</feature>
<sequence length="988" mass="114065">MNLKHSYSNNTDKIVDEEEEEEEQEEEEEEQEQEEREEEEQEEEEQEQEEREEEEQEEEEQEEKETVQLQPLVLLKNSANSTTKKYTKLNTDRHSLARNSHTPIVTLRKPALKDSTALENFSFCLPNSNNRRLIKQRKISLSIDKRQVPRGQLRNKKQHSMLTSSGVVLSPVTESREDSVSQNGSFVTASTSTSKYKKINSPMTNDFFTHDLVSDCKFQYQQHIIEFLNYVIDKFKQLDNFIEVNGLLWNDSPERGLVLYNLIKINKGYKKMILSILTRLSKHSGIVVFSDSKQQEQPQENSEIDLISCNIFQFVYNCSIEEINIGNLVNTSLFSNEFKFNLLSYYYKLNFLLSKQVNDSKWLVIPMEIWYKLPSFIKQIKDHLSKLNRESCQDLEICLVKLNSITLKYPIIDDLKRSNGIAKWKDLNKIDALLEAKFPAYCDKSYKVFNKYYNQQLLADYENRPLSSSLDNGITHVKQVMSQKTAVAIPPSDSTQTLQPPNKPAAAAASSTILSPSSSKTASLKKSISKIITRSLSTNDAERNRLSNDPIKEVFSPSDESQNGKDTSIEVLPQRHQSLQEQHFRKEKQSIKTPEKEAFYTDLNERPLPKLPHASTQRPSQYYKDYYPQNQNQNQSQSQSQSHSRNSSITVQPIMKPTIERHRTVNSKSGSSHKHKKRVDNSQIQYQLNCLTQFRKKLFLIGPQLIEFLTLQLHYCEAWQRFLDDDYDDGDDNFNVDVNAVDDVGAVDDVNDVNDDDVVVVDDNDVDVESEGKEEETVMGKEKSKRKSGTQNEVEAKLENKQEGHQRHSNKKGKSTASIHSLENKSENNRNVFITRNIAHRTKVNEKNPYIKSIYQSFNEKLRHQIEFTKSTIILHIADRLIIPIDECLKLCQLGKGNLQNVNKFMELIVKQYNKLYCDWLEGMIGPKSIMEYQELCNRINALQHGNTSENGANISGKNRNSKKYGVRLGDDIIKYYDQLTKLKSLSA</sequence>
<feature type="region of interest" description="Disordered" evidence="1">
    <location>
        <begin position="626"/>
        <end position="679"/>
    </location>
</feature>
<keyword evidence="3" id="KW-1185">Reference proteome</keyword>